<dbReference type="InterPro" id="IPR000157">
    <property type="entry name" value="TIR_dom"/>
</dbReference>
<dbReference type="EMBL" id="CP022188">
    <property type="protein sequence ID" value="AWI80848.1"/>
    <property type="molecule type" value="Genomic_DNA"/>
</dbReference>
<reference evidence="2 3" key="1">
    <citation type="submission" date="2017-06" db="EMBL/GenBank/DDBJ databases">
        <title>Azoarcus sp. TSNA42 complete genome sequence.</title>
        <authorList>
            <person name="Woo J.-H."/>
            <person name="Kim H.-S."/>
        </authorList>
    </citation>
    <scope>NUCLEOTIDE SEQUENCE [LARGE SCALE GENOMIC DNA]</scope>
    <source>
        <strain evidence="2 3">TSNA42</strain>
    </source>
</reference>
<evidence type="ECO:0000313" key="2">
    <source>
        <dbReference type="EMBL" id="AWI80848.1"/>
    </source>
</evidence>
<accession>A0A2U8H5D3</accession>
<sequence>MSLLFVSYRRDDSAGHAGRLTDALELRFGEGSVFRDVDDIAPGENFEHVIQTRISQVRGVLVLIGPRWLEPTETGPRLENADDFVRREIELALASDKPIVPLLVGGATMPEPSMLPPSIREVATRQAVVLRDASWKVDVARLADALAGPGVLGFELPEPESPEQRRSVGEALATAGGRHGPGRVFALLCATFAVAVATWLLAGSATNEDGEGVAGVWSGTVDYPWGVTREERFEFVVEGGELSGRAGFLGVPRAIEAGRLTDDGLQFELRTRADYGAGEERILVHRYRGVRAGNEIRFRLDAGNGLHAADPVSFIVRRP</sequence>
<dbReference type="SUPFAM" id="SSF52200">
    <property type="entry name" value="Toll/Interleukin receptor TIR domain"/>
    <property type="match status" value="1"/>
</dbReference>
<evidence type="ECO:0000313" key="3">
    <source>
        <dbReference type="Proteomes" id="UP000244902"/>
    </source>
</evidence>
<dbReference type="Proteomes" id="UP000244902">
    <property type="component" value="Chromosome"/>
</dbReference>
<dbReference type="OrthoDB" id="574237at2"/>
<dbReference type="AlphaFoldDB" id="A0A2U8H5D3"/>
<protein>
    <submittedName>
        <fullName evidence="2">TIR domain-containing protein</fullName>
    </submittedName>
</protein>
<evidence type="ECO:0000259" key="1">
    <source>
        <dbReference type="PROSITE" id="PS50104"/>
    </source>
</evidence>
<dbReference type="InterPro" id="IPR035897">
    <property type="entry name" value="Toll_tir_struct_dom_sf"/>
</dbReference>
<dbReference type="RefSeq" id="WP_108974779.1">
    <property type="nucleotide sequence ID" value="NZ_CP022188.1"/>
</dbReference>
<feature type="domain" description="TIR" evidence="1">
    <location>
        <begin position="1"/>
        <end position="176"/>
    </location>
</feature>
<organism evidence="2 3">
    <name type="scientific">Parazoarcus communis</name>
    <dbReference type="NCBI Taxonomy" id="41977"/>
    <lineage>
        <taxon>Bacteria</taxon>
        <taxon>Pseudomonadati</taxon>
        <taxon>Pseudomonadota</taxon>
        <taxon>Betaproteobacteria</taxon>
        <taxon>Rhodocyclales</taxon>
        <taxon>Zoogloeaceae</taxon>
        <taxon>Parazoarcus</taxon>
    </lineage>
</organism>
<name>A0A2U8H5D3_9RHOO</name>
<dbReference type="GO" id="GO:0007165">
    <property type="term" value="P:signal transduction"/>
    <property type="evidence" value="ECO:0007669"/>
    <property type="project" value="InterPro"/>
</dbReference>
<gene>
    <name evidence="2" type="ORF">CEW87_16625</name>
</gene>
<dbReference type="PROSITE" id="PS50104">
    <property type="entry name" value="TIR"/>
    <property type="match status" value="1"/>
</dbReference>
<dbReference type="Gene3D" id="3.40.50.10140">
    <property type="entry name" value="Toll/interleukin-1 receptor homology (TIR) domain"/>
    <property type="match status" value="1"/>
</dbReference>
<proteinExistence type="predicted"/>
<dbReference type="Pfam" id="PF13676">
    <property type="entry name" value="TIR_2"/>
    <property type="match status" value="1"/>
</dbReference>